<dbReference type="AlphaFoldDB" id="A0AAJ5W751"/>
<dbReference type="GO" id="GO:0016301">
    <property type="term" value="F:kinase activity"/>
    <property type="evidence" value="ECO:0007669"/>
    <property type="project" value="UniProtKB-KW"/>
</dbReference>
<evidence type="ECO:0000256" key="2">
    <source>
        <dbReference type="ARBA" id="ARBA00022777"/>
    </source>
</evidence>
<keyword evidence="4" id="KW-0175">Coiled coil</keyword>
<evidence type="ECO:0000313" key="7">
    <source>
        <dbReference type="Proteomes" id="UP001214530"/>
    </source>
</evidence>
<dbReference type="PANTHER" id="PTHR24421">
    <property type="entry name" value="NITRATE/NITRITE SENSOR PROTEIN NARX-RELATED"/>
    <property type="match status" value="1"/>
</dbReference>
<evidence type="ECO:0000256" key="4">
    <source>
        <dbReference type="SAM" id="Coils"/>
    </source>
</evidence>
<dbReference type="PROSITE" id="PS51257">
    <property type="entry name" value="PROKAR_LIPOPROTEIN"/>
    <property type="match status" value="1"/>
</dbReference>
<dbReference type="InterPro" id="IPR036890">
    <property type="entry name" value="HATPase_C_sf"/>
</dbReference>
<keyword evidence="6" id="KW-0067">ATP-binding</keyword>
<sequence>MKRYITPLILLLLFSCHQDEIKQEVSKDNPYYDRAWYFSDHNLPDSSFLYFNKAKEKALKDGDSVKVAKSLINMAIISGDRGDFFGSQEISLSAIKYLNPAVEPQREILSTNYNNLGKMASRLKHNRESAQFLLKAIELSNKEASRNIYLNNLAVNLTDQHKYDQALRYFNKLITTKSIKENPITFSRILSNTSKTKWLQNPQYNPVPDFLKALHIRQKVNDLFGQNASLAHLADFYMLKKPDSAIFYARTMYLLAQQIKSADDQLYALERLIKLSPHQQAKQYFDTYKKLEDSLETDRNAAKNQFAVIRYETEKNKADNLNLQKDNAEKKYQITKQKFLLAGTVLIFIAGAVISVLWYKKRKEKLALEAEAAIRDNKLKIHKRVHDVVANGLYRMMSEIENREDMDKERVLDGIEVLYEKSRDITYEENHVAEPNFQEKINGLMASFGASNRRISLVGNEEALWNRVSSKAKHEIEHILQELMVNMKKHSSASNVVVKFEQIGNQVNIHYTDDGIGIKGKPNFKNGLSNTGNRIGSIGGAITFDTKNDRGLRIHISFTAT</sequence>
<keyword evidence="5" id="KW-0472">Membrane</keyword>
<accession>A0AAJ5W751</accession>
<dbReference type="SUPFAM" id="SSF55874">
    <property type="entry name" value="ATPase domain of HSP90 chaperone/DNA topoisomerase II/histidine kinase"/>
    <property type="match status" value="1"/>
</dbReference>
<keyword evidence="5" id="KW-1133">Transmembrane helix</keyword>
<feature type="transmembrane region" description="Helical" evidence="5">
    <location>
        <begin position="339"/>
        <end position="359"/>
    </location>
</feature>
<gene>
    <name evidence="6" type="ORF">P0Y49_16240</name>
</gene>
<keyword evidence="1" id="KW-0808">Transferase</keyword>
<dbReference type="PANTHER" id="PTHR24421:SF60">
    <property type="entry name" value="SENSOR HISTIDINE KINASE COMP"/>
    <property type="match status" value="1"/>
</dbReference>
<dbReference type="EMBL" id="CP119313">
    <property type="protein sequence ID" value="WEK18340.1"/>
    <property type="molecule type" value="Genomic_DNA"/>
</dbReference>
<keyword evidence="2" id="KW-0418">Kinase</keyword>
<reference evidence="6" key="1">
    <citation type="submission" date="2023-03" db="EMBL/GenBank/DDBJ databases">
        <title>Andean soil-derived lignocellulolytic bacterial consortium as a source of novel taxa and putative plastic-active enzymes.</title>
        <authorList>
            <person name="Diaz-Garcia L."/>
            <person name="Chuvochina M."/>
            <person name="Feuerriegel G."/>
            <person name="Bunk B."/>
            <person name="Sproer C."/>
            <person name="Streit W.R."/>
            <person name="Rodriguez L.M."/>
            <person name="Overmann J."/>
            <person name="Jimenez D.J."/>
        </authorList>
    </citation>
    <scope>NUCLEOTIDE SEQUENCE</scope>
    <source>
        <strain evidence="6">MAG 3858</strain>
    </source>
</reference>
<dbReference type="InterPro" id="IPR011990">
    <property type="entry name" value="TPR-like_helical_dom_sf"/>
</dbReference>
<dbReference type="Proteomes" id="UP001214530">
    <property type="component" value="Chromosome"/>
</dbReference>
<feature type="coiled-coil region" evidence="4">
    <location>
        <begin position="311"/>
        <end position="338"/>
    </location>
</feature>
<dbReference type="GO" id="GO:0005524">
    <property type="term" value="F:ATP binding"/>
    <property type="evidence" value="ECO:0007669"/>
    <property type="project" value="UniProtKB-KW"/>
</dbReference>
<evidence type="ECO:0000256" key="3">
    <source>
        <dbReference type="ARBA" id="ARBA00023012"/>
    </source>
</evidence>
<name>A0AAJ5W751_9SPHI</name>
<keyword evidence="5" id="KW-0812">Transmembrane</keyword>
<dbReference type="CDD" id="cd16917">
    <property type="entry name" value="HATPase_UhpB-NarQ-NarX-like"/>
    <property type="match status" value="1"/>
</dbReference>
<keyword evidence="6" id="KW-0547">Nucleotide-binding</keyword>
<keyword evidence="3" id="KW-0902">Two-component regulatory system</keyword>
<protein>
    <submittedName>
        <fullName evidence="6">ATP-binding protein</fullName>
    </submittedName>
</protein>
<dbReference type="Gene3D" id="1.25.40.10">
    <property type="entry name" value="Tetratricopeptide repeat domain"/>
    <property type="match status" value="2"/>
</dbReference>
<dbReference type="InterPro" id="IPR050482">
    <property type="entry name" value="Sensor_HK_TwoCompSys"/>
</dbReference>
<organism evidence="6 7">
    <name type="scientific">Candidatus Pedobacter colombiensis</name>
    <dbReference type="NCBI Taxonomy" id="3121371"/>
    <lineage>
        <taxon>Bacteria</taxon>
        <taxon>Pseudomonadati</taxon>
        <taxon>Bacteroidota</taxon>
        <taxon>Sphingobacteriia</taxon>
        <taxon>Sphingobacteriales</taxon>
        <taxon>Sphingobacteriaceae</taxon>
        <taxon>Pedobacter</taxon>
    </lineage>
</organism>
<dbReference type="GO" id="GO:0000160">
    <property type="term" value="P:phosphorelay signal transduction system"/>
    <property type="evidence" value="ECO:0007669"/>
    <property type="project" value="UniProtKB-KW"/>
</dbReference>
<dbReference type="Gene3D" id="3.30.565.10">
    <property type="entry name" value="Histidine kinase-like ATPase, C-terminal domain"/>
    <property type="match status" value="1"/>
</dbReference>
<evidence type="ECO:0000256" key="5">
    <source>
        <dbReference type="SAM" id="Phobius"/>
    </source>
</evidence>
<evidence type="ECO:0000313" key="6">
    <source>
        <dbReference type="EMBL" id="WEK18340.1"/>
    </source>
</evidence>
<evidence type="ECO:0000256" key="1">
    <source>
        <dbReference type="ARBA" id="ARBA00022679"/>
    </source>
</evidence>
<proteinExistence type="predicted"/>
<dbReference type="SUPFAM" id="SSF48452">
    <property type="entry name" value="TPR-like"/>
    <property type="match status" value="1"/>
</dbReference>